<accession>A0A6J5LZ50</accession>
<gene>
    <name evidence="1" type="ORF">UFOVP328_233</name>
</gene>
<proteinExistence type="predicted"/>
<name>A0A6J5LZ50_9CAUD</name>
<protein>
    <submittedName>
        <fullName evidence="1">Uncharacterized protein</fullName>
    </submittedName>
</protein>
<evidence type="ECO:0000313" key="1">
    <source>
        <dbReference type="EMBL" id="CAB4138040.1"/>
    </source>
</evidence>
<reference evidence="1" key="1">
    <citation type="submission" date="2020-04" db="EMBL/GenBank/DDBJ databases">
        <authorList>
            <person name="Chiriac C."/>
            <person name="Salcher M."/>
            <person name="Ghai R."/>
            <person name="Kavagutti S V."/>
        </authorList>
    </citation>
    <scope>NUCLEOTIDE SEQUENCE</scope>
</reference>
<sequence length="124" mass="13813">METNDIQPRADLADSAEVAQETTKSLLEHARVKNILSDGVFIKAYSVPQGVKLYTKQFATDHVTILAQGSVYIEGPEYKAKLTAPVHVLLKANTRYAVGTLDDCVWYCIHPTTETDLEEIIKTF</sequence>
<dbReference type="EMBL" id="LR796341">
    <property type="protein sequence ID" value="CAB4138040.1"/>
    <property type="molecule type" value="Genomic_DNA"/>
</dbReference>
<organism evidence="1">
    <name type="scientific">uncultured Caudovirales phage</name>
    <dbReference type="NCBI Taxonomy" id="2100421"/>
    <lineage>
        <taxon>Viruses</taxon>
        <taxon>Duplodnaviria</taxon>
        <taxon>Heunggongvirae</taxon>
        <taxon>Uroviricota</taxon>
        <taxon>Caudoviricetes</taxon>
        <taxon>Peduoviridae</taxon>
        <taxon>Maltschvirus</taxon>
        <taxon>Maltschvirus maltsch</taxon>
    </lineage>
</organism>